<reference evidence="2 3" key="1">
    <citation type="submission" date="2018-05" db="EMBL/GenBank/DDBJ databases">
        <title>Candidatus Cardinium hertigii Genome Assembly.</title>
        <authorList>
            <person name="Showmaker K.C."/>
            <person name="Walden K.O."/>
            <person name="Fields C.J."/>
            <person name="Lambert K.N."/>
            <person name="Hudson M.E."/>
        </authorList>
    </citation>
    <scope>NUCLEOTIDE SEQUENCE [LARGE SCALE GENOMIC DNA]</scope>
    <source>
        <strain evidence="3">cHgTN10</strain>
    </source>
</reference>
<organism evidence="2 3">
    <name type="scientific">Candidatus Cardinium hertigii</name>
    <dbReference type="NCBI Taxonomy" id="247481"/>
    <lineage>
        <taxon>Bacteria</taxon>
        <taxon>Pseudomonadati</taxon>
        <taxon>Bacteroidota</taxon>
        <taxon>Cytophagia</taxon>
        <taxon>Cytophagales</taxon>
        <taxon>Amoebophilaceae</taxon>
        <taxon>Candidatus Cardinium</taxon>
    </lineage>
</organism>
<keyword evidence="3" id="KW-1185">Reference proteome</keyword>
<sequence length="90" mass="9989">MKIAYLNILNEKQMMIVYRNLSYFIVGILFGSVIGIILGVLVCDETKRAITKAVNNRAKLFAGGFRSSSEKAMDNVKSSVETVKNTVKDL</sequence>
<proteinExistence type="predicted"/>
<dbReference type="KEGG" id="cher:DK880_00124"/>
<keyword evidence="1" id="KW-1133">Transmembrane helix</keyword>
<dbReference type="Proteomes" id="UP000245872">
    <property type="component" value="Chromosome"/>
</dbReference>
<accession>A0A2Z3L7M3</accession>
<gene>
    <name evidence="2" type="ORF">DK880_00124</name>
</gene>
<name>A0A2Z3L7M3_9BACT</name>
<keyword evidence="1" id="KW-0812">Transmembrane</keyword>
<feature type="transmembrane region" description="Helical" evidence="1">
    <location>
        <begin position="21"/>
        <end position="42"/>
    </location>
</feature>
<dbReference type="RefSeq" id="WP_162534057.1">
    <property type="nucleotide sequence ID" value="NZ_CP029619.1"/>
</dbReference>
<dbReference type="EMBL" id="CP029619">
    <property type="protein sequence ID" value="AWN81461.1"/>
    <property type="molecule type" value="Genomic_DNA"/>
</dbReference>
<protein>
    <recommendedName>
        <fullName evidence="4">YtxH domain-containing protein</fullName>
    </recommendedName>
</protein>
<evidence type="ECO:0008006" key="4">
    <source>
        <dbReference type="Google" id="ProtNLM"/>
    </source>
</evidence>
<dbReference type="AlphaFoldDB" id="A0A2Z3L7M3"/>
<evidence type="ECO:0000256" key="1">
    <source>
        <dbReference type="SAM" id="Phobius"/>
    </source>
</evidence>
<evidence type="ECO:0000313" key="2">
    <source>
        <dbReference type="EMBL" id="AWN81461.1"/>
    </source>
</evidence>
<keyword evidence="1" id="KW-0472">Membrane</keyword>
<evidence type="ECO:0000313" key="3">
    <source>
        <dbReference type="Proteomes" id="UP000245872"/>
    </source>
</evidence>